<evidence type="ECO:0000313" key="2">
    <source>
        <dbReference type="EMBL" id="ERG95425.1"/>
    </source>
</evidence>
<feature type="compositionally biased region" description="Polar residues" evidence="1">
    <location>
        <begin position="22"/>
        <end position="32"/>
    </location>
</feature>
<reference evidence="2 3" key="1">
    <citation type="journal article" date="2013" name="PLoS ONE">
        <title>Assembly-driven community genomics of a hypersaline microbial ecosystem.</title>
        <authorList>
            <person name="Podell S."/>
            <person name="Ugalde J.A."/>
            <person name="Narasingarao P."/>
            <person name="Banfield J.F."/>
            <person name="Heidelberg K.B."/>
            <person name="Allen E.E."/>
        </authorList>
    </citation>
    <scope>NUCLEOTIDE SEQUENCE [LARGE SCALE GENOMIC DNA]</scope>
    <source>
        <strain evidence="3">J07HQW2</strain>
    </source>
</reference>
<dbReference type="PROSITE" id="PS51257">
    <property type="entry name" value="PROKAR_LIPOPROTEIN"/>
    <property type="match status" value="1"/>
</dbReference>
<proteinExistence type="predicted"/>
<protein>
    <submittedName>
        <fullName evidence="2">Uncharacterized protein</fullName>
    </submittedName>
</protein>
<accession>U1NEJ3</accession>
<feature type="region of interest" description="Disordered" evidence="1">
    <location>
        <begin position="22"/>
        <end position="53"/>
    </location>
</feature>
<evidence type="ECO:0000313" key="3">
    <source>
        <dbReference type="Proteomes" id="UP000030710"/>
    </source>
</evidence>
<dbReference type="eggNOG" id="arCOG06180">
    <property type="taxonomic scope" value="Archaea"/>
</dbReference>
<gene>
    <name evidence="2" type="ORF">J07HQW2_01882</name>
</gene>
<organism evidence="2 3">
    <name type="scientific">Haloquadratum walsbyi J07HQW2</name>
    <dbReference type="NCBI Taxonomy" id="1238425"/>
    <lineage>
        <taxon>Archaea</taxon>
        <taxon>Methanobacteriati</taxon>
        <taxon>Methanobacteriota</taxon>
        <taxon>Stenosarchaea group</taxon>
        <taxon>Halobacteria</taxon>
        <taxon>Halobacteriales</taxon>
        <taxon>Haloferacaceae</taxon>
        <taxon>Haloquadratum</taxon>
    </lineage>
</organism>
<dbReference type="Proteomes" id="UP000030710">
    <property type="component" value="Unassembled WGS sequence"/>
</dbReference>
<evidence type="ECO:0000256" key="1">
    <source>
        <dbReference type="SAM" id="MobiDB-lite"/>
    </source>
</evidence>
<name>U1NEJ3_9EURY</name>
<dbReference type="RefSeq" id="WP_021054902.1">
    <property type="nucleotide sequence ID" value="NZ_KE356561.1"/>
</dbReference>
<dbReference type="EMBL" id="KE356561">
    <property type="protein sequence ID" value="ERG95425.1"/>
    <property type="molecule type" value="Genomic_DNA"/>
</dbReference>
<dbReference type="AlphaFoldDB" id="U1NEJ3"/>
<dbReference type="HOGENOM" id="CLU_684449_0_0_2"/>
<feature type="compositionally biased region" description="Low complexity" evidence="1">
    <location>
        <begin position="33"/>
        <end position="53"/>
    </location>
</feature>
<sequence length="405" mass="43869">MPTRRTVLAALTTVGTATFSGCGSFDNTANDDSTNSTSEKATETSALSETASTDGVNTAQVYRAQDPARNVDSPVNIFVRAAGSTLRYVTVVITQRNQHGKTDNITPRNTTGESTTARKEILSESVTVASTGRTHQRQIPISIARAGVYTVHVSTADRQQKNGVVRVDAVHNDLTITAGPSIRIRQPVRCTPDCGKIGVRGNTMPLDDTQWPQTGALTGYTLKIANTTSMSRKITVIIDVDDRRVLEYAYRPPAGTVLQFPSIPPLRKIRITVKSGNDRWESMFDGTRPTIIPAIVSADGIGIDGWSDATADLRMRNERAPREVTVRAQQNGRDVATASTRLDQGAIKRISNFLRGPGAYQLFITAGPTSSDSARLLKQQRTVLLTETSTLLIRARDGVDGFLIN</sequence>